<organism evidence="2 3">
    <name type="scientific">Serratia phage 2050H1</name>
    <dbReference type="NCBI Taxonomy" id="2024250"/>
    <lineage>
        <taxon>Viruses</taxon>
        <taxon>Duplodnaviria</taxon>
        <taxon>Heunggongvirae</taxon>
        <taxon>Uroviricota</taxon>
        <taxon>Caudoviricetes</taxon>
        <taxon>Pantevenvirales</taxon>
        <taxon>Ackermannviridae</taxon>
        <taxon>Miltonvirus</taxon>
        <taxon>Miltonvirus MAM1</taxon>
    </lineage>
</organism>
<sequence>MIWFFFVIPVLVAACWSPYALKVNPRERGTVFSILAVAVVVAMGLQALSYVVAIDASSSDVEILNGKVLSKSRERVSCEHSYECNCYYIETCSGSGTSRSCTRTRHCSTCYEHSYDVDWDVQTSVGTITINRIDRQGLGQPPRWTNVILGEPVSRSHSYNNYLLGNRDSLFAKNKEYGEKFKDIIPEYPEVYDYYRYDRVLNLTGGYLPTVYWNSVLNDELKTLGPARQVNIILVVSKDQPAELFNGIVYNWAGGKKNDVIVVVNIDDAQNITWVRSTSFADGMDNMELHHRIEDKLIGQGMGVAVLKDITNGISAGFNRVSMEKMEYLKWRPMTTWEAVWVAFIGALLPLIAGVIITRRY</sequence>
<reference evidence="2 3" key="1">
    <citation type="submission" date="2017-06" db="EMBL/GenBank/DDBJ databases">
        <authorList>
            <person name="Kim H.J."/>
            <person name="Triplett B.A."/>
        </authorList>
    </citation>
    <scope>NUCLEOTIDE SEQUENCE [LARGE SCALE GENOMIC DNA]</scope>
</reference>
<dbReference type="Proteomes" id="UP000224362">
    <property type="component" value="Segment"/>
</dbReference>
<name>A0A249Y286_9CAUD</name>
<evidence type="ECO:0000256" key="1">
    <source>
        <dbReference type="SAM" id="Phobius"/>
    </source>
</evidence>
<keyword evidence="1" id="KW-0812">Transmembrane</keyword>
<evidence type="ECO:0000313" key="3">
    <source>
        <dbReference type="Proteomes" id="UP000224362"/>
    </source>
</evidence>
<proteinExistence type="predicted"/>
<accession>A0A249Y286</accession>
<dbReference type="EMBL" id="MF285619">
    <property type="protein sequence ID" value="ASZ78772.1"/>
    <property type="molecule type" value="Genomic_DNA"/>
</dbReference>
<feature type="transmembrane region" description="Helical" evidence="1">
    <location>
        <begin position="339"/>
        <end position="358"/>
    </location>
</feature>
<keyword evidence="1" id="KW-1133">Transmembrane helix</keyword>
<gene>
    <name evidence="2" type="ORF">2050H1_006</name>
</gene>
<feature type="transmembrane region" description="Helical" evidence="1">
    <location>
        <begin position="30"/>
        <end position="53"/>
    </location>
</feature>
<protein>
    <submittedName>
        <fullName evidence="2">Uncharacterized protein</fullName>
    </submittedName>
</protein>
<keyword evidence="1" id="KW-0472">Membrane</keyword>
<evidence type="ECO:0000313" key="2">
    <source>
        <dbReference type="EMBL" id="ASZ78772.1"/>
    </source>
</evidence>